<dbReference type="PANTHER" id="PTHR13710:SF152">
    <property type="entry name" value="ATP-DEPENDENT DNA HELICASE Q5"/>
    <property type="match status" value="1"/>
</dbReference>
<dbReference type="AlphaFoldDB" id="A0A401GSA8"/>
<dbReference type="GO" id="GO:0005524">
    <property type="term" value="F:ATP binding"/>
    <property type="evidence" value="ECO:0007669"/>
    <property type="project" value="UniProtKB-KW"/>
</dbReference>
<evidence type="ECO:0000256" key="4">
    <source>
        <dbReference type="ARBA" id="ARBA00022806"/>
    </source>
</evidence>
<evidence type="ECO:0000256" key="1">
    <source>
        <dbReference type="ARBA" id="ARBA00005446"/>
    </source>
</evidence>
<dbReference type="NCBIfam" id="TIGR00614">
    <property type="entry name" value="recQ_fam"/>
    <property type="match status" value="1"/>
</dbReference>
<name>A0A401GSA8_9APHY</name>
<dbReference type="InterPro" id="IPR004589">
    <property type="entry name" value="DNA_helicase_ATP-dep_RecQ"/>
</dbReference>
<dbReference type="OrthoDB" id="10261556at2759"/>
<evidence type="ECO:0000259" key="9">
    <source>
        <dbReference type="PROSITE" id="PS51192"/>
    </source>
</evidence>
<reference evidence="11 12" key="1">
    <citation type="journal article" date="2018" name="Sci. Rep.">
        <title>Genome sequence of the cauliflower mushroom Sparassis crispa (Hanabiratake) and its association with beneficial usage.</title>
        <authorList>
            <person name="Kiyama R."/>
            <person name="Furutani Y."/>
            <person name="Kawaguchi K."/>
            <person name="Nakanishi T."/>
        </authorList>
    </citation>
    <scope>NUCLEOTIDE SEQUENCE [LARGE SCALE GENOMIC DNA]</scope>
</reference>
<comment type="catalytic activity">
    <reaction evidence="7">
        <text>ATP + H2O = ADP + phosphate + H(+)</text>
        <dbReference type="Rhea" id="RHEA:13065"/>
        <dbReference type="ChEBI" id="CHEBI:15377"/>
        <dbReference type="ChEBI" id="CHEBI:15378"/>
        <dbReference type="ChEBI" id="CHEBI:30616"/>
        <dbReference type="ChEBI" id="CHEBI:43474"/>
        <dbReference type="ChEBI" id="CHEBI:456216"/>
    </reaction>
</comment>
<dbReference type="InterPro" id="IPR014001">
    <property type="entry name" value="Helicase_ATP-bd"/>
</dbReference>
<keyword evidence="3 7" id="KW-0378">Hydrolase</keyword>
<dbReference type="GO" id="GO:0005694">
    <property type="term" value="C:chromosome"/>
    <property type="evidence" value="ECO:0007669"/>
    <property type="project" value="TreeGrafter"/>
</dbReference>
<dbReference type="GeneID" id="38782022"/>
<dbReference type="GO" id="GO:0000724">
    <property type="term" value="P:double-strand break repair via homologous recombination"/>
    <property type="evidence" value="ECO:0007669"/>
    <property type="project" value="TreeGrafter"/>
</dbReference>
<dbReference type="GO" id="GO:0003676">
    <property type="term" value="F:nucleic acid binding"/>
    <property type="evidence" value="ECO:0007669"/>
    <property type="project" value="InterPro"/>
</dbReference>
<feature type="region of interest" description="Disordered" evidence="8">
    <location>
        <begin position="509"/>
        <end position="704"/>
    </location>
</feature>
<dbReference type="InterPro" id="IPR011545">
    <property type="entry name" value="DEAD/DEAH_box_helicase_dom"/>
</dbReference>
<dbReference type="SMART" id="SM00487">
    <property type="entry name" value="DEXDc"/>
    <property type="match status" value="1"/>
</dbReference>
<comment type="similarity">
    <text evidence="1 7">Belongs to the helicase family. RecQ subfamily.</text>
</comment>
<dbReference type="FunFam" id="3.40.50.300:FF:001389">
    <property type="entry name" value="ATP-dependent DNA helicase RecQ"/>
    <property type="match status" value="1"/>
</dbReference>
<dbReference type="RefSeq" id="XP_027616018.1">
    <property type="nucleotide sequence ID" value="XM_027760217.1"/>
</dbReference>
<keyword evidence="2 7" id="KW-0547">Nucleotide-binding</keyword>
<keyword evidence="4 7" id="KW-0347">Helicase</keyword>
<evidence type="ECO:0000313" key="12">
    <source>
        <dbReference type="Proteomes" id="UP000287166"/>
    </source>
</evidence>
<dbReference type="PROSITE" id="PS51192">
    <property type="entry name" value="HELICASE_ATP_BIND_1"/>
    <property type="match status" value="1"/>
</dbReference>
<dbReference type="Pfam" id="PF16124">
    <property type="entry name" value="RecQ_Zn_bind"/>
    <property type="match status" value="1"/>
</dbReference>
<dbReference type="InterPro" id="IPR001650">
    <property type="entry name" value="Helicase_C-like"/>
</dbReference>
<evidence type="ECO:0000256" key="8">
    <source>
        <dbReference type="SAM" id="MobiDB-lite"/>
    </source>
</evidence>
<feature type="compositionally biased region" description="Polar residues" evidence="8">
    <location>
        <begin position="586"/>
        <end position="601"/>
    </location>
</feature>
<evidence type="ECO:0000256" key="5">
    <source>
        <dbReference type="ARBA" id="ARBA00022840"/>
    </source>
</evidence>
<sequence>MSSLPSSSHHFSFDELEDCDPAVSSSLLLTPPSVVSYQDVGSEGSMKPSTLRRGPSAVIDCEYVFRKSFGHTEYKGKQKEIIEAAVLGADVFVLAPTGMGKSLCFQIPAIGNRHGVTVVVSPLLSLMNNQVAKLRKLDIPVIAFTSETSPDEKQEITRDLLSGHPATRLLYVSPEKFCMAEFNKLLERVYCQGELNRLVVDEAHCISEWGHDFRAEYRRLGSFRDKYPNVPIMALTATATEAVQEDIVRSLKMSTDNLFKAVHPFNRANLFYEVRYVSSPDPNAHMVDVLEYINTLHRRRQRPSSGVIYCRTRVRCDELSAYLRGKGLNARPYHRGIKANMLNKTMEEWERGGGGEGGIDVVCATIAFGMGIDKADVRYIIHYDLPKSFEGYYQETGRAGRDGSPSKCILFYSREDAVRVRRLISGSHAQRVVLAESMQGPAPSQRAVESLTALVNFSESVTVCRHVSVCRYFGESIDTNDPVVAKRYCDGMCDVCKYPDKTKRRKLGLSSEEYASSQALGGSDEDDDGYPRVQAPVRQSAPARPNSGTDSGWKMNFRDGDDTDEDGGDSTPAATRHGALAGHESASASTSRACSIGSSTGRPGPSAYTARGRQSGGPSKRPSSALGASAAHNQYDGAVKKPKVDHPPPPLGMSSKLRQTISKPFRIPFKSPLLEVQRPQQAKPPARSRVQNVSTPSPPEEPADEFDDCVVAVGEHEEQPIYEPQPEREPEQEVICIDYDDEEKENLDVSSSSSSVQLPETSVELDALFSQKVPRSLRDTTFIALRRALHAVFTQDEAGDALWKKARMPSPDLDKRNNVLANAARELEFIAHSLCTTHDGYKARVDERIQGIKLLVKPEAWGKGKDGFEDADEVVEVLRRLCASRSKGKGKAKRREVE</sequence>
<dbReference type="EMBL" id="BFAD01000007">
    <property type="protein sequence ID" value="GBE85105.1"/>
    <property type="molecule type" value="Genomic_DNA"/>
</dbReference>
<dbReference type="EC" id="5.6.2.4" evidence="7"/>
<keyword evidence="7" id="KW-0539">Nucleus</keyword>
<dbReference type="Gene3D" id="3.40.50.300">
    <property type="entry name" value="P-loop containing nucleotide triphosphate hydrolases"/>
    <property type="match status" value="2"/>
</dbReference>
<proteinExistence type="inferred from homology"/>
<organism evidence="11 12">
    <name type="scientific">Sparassis crispa</name>
    <dbReference type="NCBI Taxonomy" id="139825"/>
    <lineage>
        <taxon>Eukaryota</taxon>
        <taxon>Fungi</taxon>
        <taxon>Dikarya</taxon>
        <taxon>Basidiomycota</taxon>
        <taxon>Agaricomycotina</taxon>
        <taxon>Agaricomycetes</taxon>
        <taxon>Polyporales</taxon>
        <taxon>Sparassidaceae</taxon>
        <taxon>Sparassis</taxon>
    </lineage>
</organism>
<dbReference type="SMART" id="SM00490">
    <property type="entry name" value="HELICc"/>
    <property type="match status" value="1"/>
</dbReference>
<dbReference type="InterPro" id="IPR027417">
    <property type="entry name" value="P-loop_NTPase"/>
</dbReference>
<evidence type="ECO:0000256" key="6">
    <source>
        <dbReference type="ARBA" id="ARBA00034617"/>
    </source>
</evidence>
<dbReference type="Pfam" id="PF00271">
    <property type="entry name" value="Helicase_C"/>
    <property type="match status" value="1"/>
</dbReference>
<dbReference type="PANTHER" id="PTHR13710">
    <property type="entry name" value="DNA HELICASE RECQ FAMILY MEMBER"/>
    <property type="match status" value="1"/>
</dbReference>
<dbReference type="STRING" id="139825.A0A401GSA8"/>
<keyword evidence="5 7" id="KW-0067">ATP-binding</keyword>
<evidence type="ECO:0000256" key="2">
    <source>
        <dbReference type="ARBA" id="ARBA00022741"/>
    </source>
</evidence>
<dbReference type="GO" id="GO:0005737">
    <property type="term" value="C:cytoplasm"/>
    <property type="evidence" value="ECO:0007669"/>
    <property type="project" value="TreeGrafter"/>
</dbReference>
<gene>
    <name evidence="11" type="ORF">SCP_0702910</name>
</gene>
<dbReference type="GO" id="GO:0009378">
    <property type="term" value="F:four-way junction helicase activity"/>
    <property type="evidence" value="ECO:0007669"/>
    <property type="project" value="TreeGrafter"/>
</dbReference>
<dbReference type="GO" id="GO:0016887">
    <property type="term" value="F:ATP hydrolysis activity"/>
    <property type="evidence" value="ECO:0007669"/>
    <property type="project" value="RHEA"/>
</dbReference>
<protein>
    <recommendedName>
        <fullName evidence="7">ATP-dependent DNA helicase</fullName>
        <ecNumber evidence="7">5.6.2.4</ecNumber>
    </recommendedName>
</protein>
<dbReference type="CDD" id="cd17920">
    <property type="entry name" value="DEXHc_RecQ"/>
    <property type="match status" value="1"/>
</dbReference>
<dbReference type="GO" id="GO:0043138">
    <property type="term" value="F:3'-5' DNA helicase activity"/>
    <property type="evidence" value="ECO:0007669"/>
    <property type="project" value="UniProtKB-EC"/>
</dbReference>
<evidence type="ECO:0000256" key="3">
    <source>
        <dbReference type="ARBA" id="ARBA00022801"/>
    </source>
</evidence>
<evidence type="ECO:0000259" key="10">
    <source>
        <dbReference type="PROSITE" id="PS51194"/>
    </source>
</evidence>
<comment type="catalytic activity">
    <reaction evidence="6 7">
        <text>Couples ATP hydrolysis with the unwinding of duplex DNA by translocating in the 3'-5' direction.</text>
        <dbReference type="EC" id="5.6.2.4"/>
    </reaction>
</comment>
<feature type="domain" description="Helicase ATP-binding" evidence="9">
    <location>
        <begin position="82"/>
        <end position="257"/>
    </location>
</feature>
<dbReference type="Proteomes" id="UP000287166">
    <property type="component" value="Unassembled WGS sequence"/>
</dbReference>
<evidence type="ECO:0000313" key="11">
    <source>
        <dbReference type="EMBL" id="GBE85105.1"/>
    </source>
</evidence>
<keyword evidence="12" id="KW-1185">Reference proteome</keyword>
<dbReference type="GO" id="GO:0005634">
    <property type="term" value="C:nucleus"/>
    <property type="evidence" value="ECO:0007669"/>
    <property type="project" value="UniProtKB-SubCell"/>
</dbReference>
<dbReference type="InParanoid" id="A0A401GSA8"/>
<feature type="domain" description="Helicase C-terminal" evidence="10">
    <location>
        <begin position="288"/>
        <end position="449"/>
    </location>
</feature>
<dbReference type="PROSITE" id="PS51194">
    <property type="entry name" value="HELICASE_CTER"/>
    <property type="match status" value="1"/>
</dbReference>
<comment type="caution">
    <text evidence="11">The sequence shown here is derived from an EMBL/GenBank/DDBJ whole genome shotgun (WGS) entry which is preliminary data.</text>
</comment>
<dbReference type="InterPro" id="IPR032284">
    <property type="entry name" value="RecQ_Zn-bd"/>
</dbReference>
<dbReference type="SUPFAM" id="SSF52540">
    <property type="entry name" value="P-loop containing nucleoside triphosphate hydrolases"/>
    <property type="match status" value="1"/>
</dbReference>
<accession>A0A401GSA8</accession>
<dbReference type="Pfam" id="PF00270">
    <property type="entry name" value="DEAD"/>
    <property type="match status" value="1"/>
</dbReference>
<evidence type="ECO:0000256" key="7">
    <source>
        <dbReference type="RuleBase" id="RU364117"/>
    </source>
</evidence>
<comment type="subcellular location">
    <subcellularLocation>
        <location evidence="7">Nucleus</location>
    </subcellularLocation>
</comment>